<dbReference type="InterPro" id="IPR001296">
    <property type="entry name" value="Glyco_trans_1"/>
</dbReference>
<dbReference type="SUPFAM" id="SSF53756">
    <property type="entry name" value="UDP-Glycosyltransferase/glycogen phosphorylase"/>
    <property type="match status" value="1"/>
</dbReference>
<dbReference type="Gene3D" id="3.40.50.2000">
    <property type="entry name" value="Glycogen Phosphorylase B"/>
    <property type="match status" value="2"/>
</dbReference>
<dbReference type="AlphaFoldDB" id="A0A0J1BBD5"/>
<feature type="domain" description="Glycosyl transferase family 1" evidence="1">
    <location>
        <begin position="176"/>
        <end position="344"/>
    </location>
</feature>
<sequence>MKIALVIPTMDRGGAEKQVVLLAKGLHEAGHDVRVFLLTRDGPRSAALRDAGIPVVLIGKRFKMDPTALFRLKKELIHFAPDVVHTWLFAANCFGRVAAKWAGVPVIIASERCVDPWKTSWHFRIDRRLQKLSQAITTNSTGVQGFYSANGLDPAQFVVIPNGVESVGTTGLSEIDREEAMGRLDVQPDRRLILAVGRLWPQKRIRDLIWSGELLATTHGATTLVIIGDGPQRDELVRHRDAVSSPLHVRFAGQREDVAELLPHADLFWIASEYEGQSNAVIEAMLAGVPVVASDIPGNRDLVIEGETGWLFPLGDEAALVRRSLSALNDPEECKRVSERARQRIVTEFSLDAMVERHIELYVRLLSERVLPER</sequence>
<dbReference type="GO" id="GO:0016757">
    <property type="term" value="F:glycosyltransferase activity"/>
    <property type="evidence" value="ECO:0007669"/>
    <property type="project" value="InterPro"/>
</dbReference>
<dbReference type="CDD" id="cd03807">
    <property type="entry name" value="GT4_WbnK-like"/>
    <property type="match status" value="1"/>
</dbReference>
<organism evidence="3 4">
    <name type="scientific">Rhodopirellula islandica</name>
    <dbReference type="NCBI Taxonomy" id="595434"/>
    <lineage>
        <taxon>Bacteria</taxon>
        <taxon>Pseudomonadati</taxon>
        <taxon>Planctomycetota</taxon>
        <taxon>Planctomycetia</taxon>
        <taxon>Pirellulales</taxon>
        <taxon>Pirellulaceae</taxon>
        <taxon>Rhodopirellula</taxon>
    </lineage>
</organism>
<protein>
    <submittedName>
        <fullName evidence="3">Glycosyl transferase, group 1</fullName>
    </submittedName>
</protein>
<evidence type="ECO:0000313" key="3">
    <source>
        <dbReference type="EMBL" id="KLU03846.1"/>
    </source>
</evidence>
<dbReference type="RefSeq" id="WP_047815528.1">
    <property type="nucleotide sequence ID" value="NZ_LECT01000031.1"/>
</dbReference>
<dbReference type="OrthoDB" id="9795746at2"/>
<dbReference type="EMBL" id="LECT01000031">
    <property type="protein sequence ID" value="KLU03846.1"/>
    <property type="molecule type" value="Genomic_DNA"/>
</dbReference>
<proteinExistence type="predicted"/>
<evidence type="ECO:0000313" key="4">
    <source>
        <dbReference type="Proteomes" id="UP000036367"/>
    </source>
</evidence>
<accession>A0A0J1BBD5</accession>
<name>A0A0J1BBD5_RHOIS</name>
<evidence type="ECO:0000259" key="2">
    <source>
        <dbReference type="Pfam" id="PF13439"/>
    </source>
</evidence>
<dbReference type="PANTHER" id="PTHR12526:SF638">
    <property type="entry name" value="SPORE COAT PROTEIN SA"/>
    <property type="match status" value="1"/>
</dbReference>
<dbReference type="PATRIC" id="fig|595434.4.peg.4033"/>
<feature type="domain" description="Glycosyltransferase subfamily 4-like N-terminal" evidence="2">
    <location>
        <begin position="13"/>
        <end position="165"/>
    </location>
</feature>
<dbReference type="PANTHER" id="PTHR12526">
    <property type="entry name" value="GLYCOSYLTRANSFERASE"/>
    <property type="match status" value="1"/>
</dbReference>
<keyword evidence="3" id="KW-0808">Transferase</keyword>
<dbReference type="InterPro" id="IPR028098">
    <property type="entry name" value="Glyco_trans_4-like_N"/>
</dbReference>
<evidence type="ECO:0000259" key="1">
    <source>
        <dbReference type="Pfam" id="PF00534"/>
    </source>
</evidence>
<dbReference type="Proteomes" id="UP000036367">
    <property type="component" value="Unassembled WGS sequence"/>
</dbReference>
<gene>
    <name evidence="3" type="ORF">RISK_004253</name>
</gene>
<dbReference type="Pfam" id="PF13439">
    <property type="entry name" value="Glyco_transf_4"/>
    <property type="match status" value="1"/>
</dbReference>
<reference evidence="3" key="1">
    <citation type="submission" date="2015-05" db="EMBL/GenBank/DDBJ databases">
        <title>Permanent draft genome of Rhodopirellula islandicus K833.</title>
        <authorList>
            <person name="Kizina J."/>
            <person name="Richter M."/>
            <person name="Glockner F.O."/>
            <person name="Harder J."/>
        </authorList>
    </citation>
    <scope>NUCLEOTIDE SEQUENCE [LARGE SCALE GENOMIC DNA]</scope>
    <source>
        <strain evidence="3">K833</strain>
    </source>
</reference>
<keyword evidence="4" id="KW-1185">Reference proteome</keyword>
<dbReference type="Pfam" id="PF00534">
    <property type="entry name" value="Glycos_transf_1"/>
    <property type="match status" value="1"/>
</dbReference>
<comment type="caution">
    <text evidence="3">The sequence shown here is derived from an EMBL/GenBank/DDBJ whole genome shotgun (WGS) entry which is preliminary data.</text>
</comment>
<dbReference type="STRING" id="595434.RISK_004253"/>